<dbReference type="Gene3D" id="1.20.1250.20">
    <property type="entry name" value="MFS general substrate transporter like domains"/>
    <property type="match status" value="2"/>
</dbReference>
<feature type="transmembrane region" description="Helical" evidence="8">
    <location>
        <begin position="100"/>
        <end position="122"/>
    </location>
</feature>
<keyword evidence="2" id="KW-0813">Transport</keyword>
<dbReference type="PANTHER" id="PTHR43528">
    <property type="entry name" value="ALPHA-KETOGLUTARATE PERMEASE"/>
    <property type="match status" value="1"/>
</dbReference>
<keyword evidence="4 8" id="KW-0812">Transmembrane</keyword>
<feature type="transmembrane region" description="Helical" evidence="8">
    <location>
        <begin position="381"/>
        <end position="399"/>
    </location>
</feature>
<feature type="transmembrane region" description="Helical" evidence="8">
    <location>
        <begin position="216"/>
        <end position="238"/>
    </location>
</feature>
<evidence type="ECO:0000256" key="6">
    <source>
        <dbReference type="ARBA" id="ARBA00022989"/>
    </source>
</evidence>
<dbReference type="InterPro" id="IPR005829">
    <property type="entry name" value="Sugar_transporter_CS"/>
</dbReference>
<protein>
    <recommendedName>
        <fullName evidence="9">Major facilitator superfamily (MFS) profile domain-containing protein</fullName>
    </recommendedName>
</protein>
<dbReference type="SUPFAM" id="SSF103473">
    <property type="entry name" value="MFS general substrate transporter"/>
    <property type="match status" value="1"/>
</dbReference>
<evidence type="ECO:0000313" key="11">
    <source>
        <dbReference type="Proteomes" id="UP000054703"/>
    </source>
</evidence>
<keyword evidence="5" id="KW-0769">Symport</keyword>
<feature type="transmembrane region" description="Helical" evidence="8">
    <location>
        <begin position="312"/>
        <end position="330"/>
    </location>
</feature>
<dbReference type="InterPro" id="IPR020846">
    <property type="entry name" value="MFS_dom"/>
</dbReference>
<feature type="transmembrane region" description="Helical" evidence="8">
    <location>
        <begin position="167"/>
        <end position="186"/>
    </location>
</feature>
<dbReference type="InterPro" id="IPR036259">
    <property type="entry name" value="MFS_trans_sf"/>
</dbReference>
<keyword evidence="6 8" id="KW-1133">Transmembrane helix</keyword>
<dbReference type="GO" id="GO:0015293">
    <property type="term" value="F:symporter activity"/>
    <property type="evidence" value="ECO:0007669"/>
    <property type="project" value="UniProtKB-KW"/>
</dbReference>
<gene>
    <name evidence="10" type="ORF">Lsan_1148</name>
</gene>
<keyword evidence="3" id="KW-1003">Cell membrane</keyword>
<dbReference type="PATRIC" id="fig|45074.5.peg.1222"/>
<organism evidence="10 11">
    <name type="scientific">Legionella santicrucis</name>
    <dbReference type="NCBI Taxonomy" id="45074"/>
    <lineage>
        <taxon>Bacteria</taxon>
        <taxon>Pseudomonadati</taxon>
        <taxon>Pseudomonadota</taxon>
        <taxon>Gammaproteobacteria</taxon>
        <taxon>Legionellales</taxon>
        <taxon>Legionellaceae</taxon>
        <taxon>Legionella</taxon>
    </lineage>
</organism>
<dbReference type="EMBL" id="LNYU01000024">
    <property type="protein sequence ID" value="KTD63715.1"/>
    <property type="molecule type" value="Genomic_DNA"/>
</dbReference>
<evidence type="ECO:0000256" key="4">
    <source>
        <dbReference type="ARBA" id="ARBA00022692"/>
    </source>
</evidence>
<dbReference type="PROSITE" id="PS50850">
    <property type="entry name" value="MFS"/>
    <property type="match status" value="1"/>
</dbReference>
<evidence type="ECO:0000313" key="10">
    <source>
        <dbReference type="EMBL" id="KTD63715.1"/>
    </source>
</evidence>
<evidence type="ECO:0000259" key="9">
    <source>
        <dbReference type="PROSITE" id="PS50850"/>
    </source>
</evidence>
<accession>A0A0W0Z4K7</accession>
<comment type="caution">
    <text evidence="10">The sequence shown here is derived from an EMBL/GenBank/DDBJ whole genome shotgun (WGS) entry which is preliminary data.</text>
</comment>
<dbReference type="PANTHER" id="PTHR43528:SF1">
    <property type="entry name" value="ALPHA-KETOGLUTARATE PERMEASE"/>
    <property type="match status" value="1"/>
</dbReference>
<dbReference type="InterPro" id="IPR051084">
    <property type="entry name" value="H+-coupled_symporters"/>
</dbReference>
<name>A0A0W0Z4K7_9GAMM</name>
<dbReference type="GO" id="GO:0005886">
    <property type="term" value="C:plasma membrane"/>
    <property type="evidence" value="ECO:0007669"/>
    <property type="project" value="UniProtKB-SubCell"/>
</dbReference>
<evidence type="ECO:0000256" key="1">
    <source>
        <dbReference type="ARBA" id="ARBA00004651"/>
    </source>
</evidence>
<feature type="transmembrane region" description="Helical" evidence="8">
    <location>
        <begin position="258"/>
        <end position="278"/>
    </location>
</feature>
<dbReference type="STRING" id="45074.Lsan_1148"/>
<feature type="transmembrane region" description="Helical" evidence="8">
    <location>
        <begin position="7"/>
        <end position="25"/>
    </location>
</feature>
<dbReference type="Proteomes" id="UP000054703">
    <property type="component" value="Unassembled WGS sequence"/>
</dbReference>
<dbReference type="Pfam" id="PF00083">
    <property type="entry name" value="Sugar_tr"/>
    <property type="match status" value="1"/>
</dbReference>
<evidence type="ECO:0000256" key="7">
    <source>
        <dbReference type="ARBA" id="ARBA00023136"/>
    </source>
</evidence>
<reference evidence="10 11" key="1">
    <citation type="submission" date="2015-11" db="EMBL/GenBank/DDBJ databases">
        <title>Genomic analysis of 38 Legionella species identifies large and diverse effector repertoires.</title>
        <authorList>
            <person name="Burstein D."/>
            <person name="Amaro F."/>
            <person name="Zusman T."/>
            <person name="Lifshitz Z."/>
            <person name="Cohen O."/>
            <person name="Gilbert J.A."/>
            <person name="Pupko T."/>
            <person name="Shuman H.A."/>
            <person name="Segal G."/>
        </authorList>
    </citation>
    <scope>NUCLEOTIDE SEQUENCE [LARGE SCALE GENOMIC DNA]</scope>
    <source>
        <strain evidence="10 11">SC-63-C7</strain>
    </source>
</reference>
<feature type="domain" description="Major facilitator superfamily (MFS) profile" evidence="9">
    <location>
        <begin position="1"/>
        <end position="403"/>
    </location>
</feature>
<dbReference type="InterPro" id="IPR005828">
    <property type="entry name" value="MFS_sugar_transport-like"/>
</dbReference>
<feature type="transmembrane region" description="Helical" evidence="8">
    <location>
        <begin position="37"/>
        <end position="58"/>
    </location>
</feature>
<evidence type="ECO:0000256" key="8">
    <source>
        <dbReference type="SAM" id="Phobius"/>
    </source>
</evidence>
<sequence>MGNIIEWFDFGLFIFMAPIIGAKFFPQESASTSTIDALMVFAIGFLCRPIGGIFFGYFGDTRGRAKTLRISILIITLSTFFVGIIPSYDEIGLLAPTLFILLRLIQGLSIGGEYSGIMIYLAESASPKHRGFITSFAASGANLGFLFATLTLILLNLFFSVETINTWAWRLPFLVVGIFGSLLTYYRFQLSETKVYSYLKTNHLIENRPFITAMRYAPYLLIKILGLTCMSATFYYFFVGYISTYLEHYMGFPFKTALTFQTIILITMLFIVPFGGVFGDYFSRKKMIIITSLAIMLLIFPCFYLLQFKSLLMTSLALGIATLLSSLDQGNTMTAIIENCPENIRYSGIAFSYNLGNALFGGTTPLIVTLLINNISPTAPSYYLFFMTIIGLITAITLLPNNQSRKAISPVRPPDLSVLPILSKTNK</sequence>
<keyword evidence="11" id="KW-1185">Reference proteome</keyword>
<keyword evidence="7 8" id="KW-0472">Membrane</keyword>
<feature type="transmembrane region" description="Helical" evidence="8">
    <location>
        <begin position="70"/>
        <end position="88"/>
    </location>
</feature>
<proteinExistence type="predicted"/>
<feature type="transmembrane region" description="Helical" evidence="8">
    <location>
        <begin position="351"/>
        <end position="375"/>
    </location>
</feature>
<evidence type="ECO:0000256" key="3">
    <source>
        <dbReference type="ARBA" id="ARBA00022475"/>
    </source>
</evidence>
<dbReference type="PROSITE" id="PS00217">
    <property type="entry name" value="SUGAR_TRANSPORT_2"/>
    <property type="match status" value="1"/>
</dbReference>
<feature type="transmembrane region" description="Helical" evidence="8">
    <location>
        <begin position="143"/>
        <end position="161"/>
    </location>
</feature>
<dbReference type="AlphaFoldDB" id="A0A0W0Z4K7"/>
<evidence type="ECO:0000256" key="2">
    <source>
        <dbReference type="ARBA" id="ARBA00022448"/>
    </source>
</evidence>
<evidence type="ECO:0000256" key="5">
    <source>
        <dbReference type="ARBA" id="ARBA00022847"/>
    </source>
</evidence>
<feature type="transmembrane region" description="Helical" evidence="8">
    <location>
        <begin position="287"/>
        <end position="306"/>
    </location>
</feature>
<comment type="subcellular location">
    <subcellularLocation>
        <location evidence="1">Cell membrane</location>
        <topology evidence="1">Multi-pass membrane protein</topology>
    </subcellularLocation>
</comment>